<dbReference type="GeneID" id="43759412"/>
<evidence type="ECO:0000313" key="2">
    <source>
        <dbReference type="Proteomes" id="UP000182836"/>
    </source>
</evidence>
<evidence type="ECO:0000313" key="1">
    <source>
        <dbReference type="EMBL" id="SDJ77581.1"/>
    </source>
</evidence>
<protein>
    <submittedName>
        <fullName evidence="1">Uncharacterized protein</fullName>
    </submittedName>
</protein>
<dbReference type="EMBL" id="FNED01000028">
    <property type="protein sequence ID" value="SDJ77581.1"/>
    <property type="molecule type" value="Genomic_DNA"/>
</dbReference>
<organism evidence="1 2">
    <name type="scientific">Aneurinibacillus migulanus</name>
    <name type="common">Bacillus migulanus</name>
    <dbReference type="NCBI Taxonomy" id="47500"/>
    <lineage>
        <taxon>Bacteria</taxon>
        <taxon>Bacillati</taxon>
        <taxon>Bacillota</taxon>
        <taxon>Bacilli</taxon>
        <taxon>Bacillales</taxon>
        <taxon>Paenibacillaceae</taxon>
        <taxon>Aneurinibacillus group</taxon>
        <taxon>Aneurinibacillus</taxon>
    </lineage>
</organism>
<reference evidence="1 2" key="1">
    <citation type="submission" date="2016-10" db="EMBL/GenBank/DDBJ databases">
        <authorList>
            <person name="de Groot N.N."/>
        </authorList>
    </citation>
    <scope>NUCLEOTIDE SEQUENCE [LARGE SCALE GENOMIC DNA]</scope>
    <source>
        <strain evidence="1 2">DSM 2895</strain>
    </source>
</reference>
<name>A0A1G8WHA3_ANEMI</name>
<dbReference type="RefSeq" id="WP_158502242.1">
    <property type="nucleotide sequence ID" value="NZ_BJOA01000092.1"/>
</dbReference>
<dbReference type="Proteomes" id="UP000182836">
    <property type="component" value="Unassembled WGS sequence"/>
</dbReference>
<gene>
    <name evidence="1" type="ORF">SAMN04487909_12846</name>
</gene>
<accession>A0A1G8WHA3</accession>
<sequence length="46" mass="5589">MDYLTSVMNGIKNILWHIETNREYASLEEVERSLKNMLNDYEQIRK</sequence>
<proteinExistence type="predicted"/>
<dbReference type="AlphaFoldDB" id="A0A1G8WHA3"/>